<comment type="caution">
    <text evidence="2">The sequence shown here is derived from an EMBL/GenBank/DDBJ whole genome shotgun (WGS) entry which is preliminary data.</text>
</comment>
<reference evidence="2 3" key="1">
    <citation type="journal article" date="2020" name="Microorganisms">
        <title>Osmotic Adaptation and Compatible Solute Biosynthesis of Phototrophic Bacteria as Revealed from Genome Analyses.</title>
        <authorList>
            <person name="Imhoff J.F."/>
            <person name="Rahn T."/>
            <person name="Kunzel S."/>
            <person name="Keller A."/>
            <person name="Neulinger S.C."/>
        </authorList>
    </citation>
    <scope>NUCLEOTIDE SEQUENCE [LARGE SCALE GENOMIC DNA]</scope>
    <source>
        <strain evidence="2 3">DSM 9895</strain>
    </source>
</reference>
<accession>A0ABS1DBR6</accession>
<organism evidence="2 3">
    <name type="scientific">Rhodovibrio sodomensis</name>
    <dbReference type="NCBI Taxonomy" id="1088"/>
    <lineage>
        <taxon>Bacteria</taxon>
        <taxon>Pseudomonadati</taxon>
        <taxon>Pseudomonadota</taxon>
        <taxon>Alphaproteobacteria</taxon>
        <taxon>Rhodospirillales</taxon>
        <taxon>Rhodovibrionaceae</taxon>
        <taxon>Rhodovibrio</taxon>
    </lineage>
</organism>
<keyword evidence="3" id="KW-1185">Reference proteome</keyword>
<protein>
    <submittedName>
        <fullName evidence="2">Uncharacterized protein</fullName>
    </submittedName>
</protein>
<name>A0ABS1DBR6_9PROT</name>
<dbReference type="Proteomes" id="UP001296873">
    <property type="component" value="Unassembled WGS sequence"/>
</dbReference>
<proteinExistence type="predicted"/>
<feature type="compositionally biased region" description="Polar residues" evidence="1">
    <location>
        <begin position="48"/>
        <end position="57"/>
    </location>
</feature>
<sequence>MTAATIFDGGRANGRRRPFADLFAGSEHERSAAPTMDGTGGTRADASRSGTTGTQRAYPNAPSLSDYLHALDQTAARSERTQIRETLVEVTPREIQTVIEKAAKAKARYLAAVLDLAEVEALPEAKQIETLETARARHEAMQAGVAALTTALRAGQIKVADVIPDRWPGPETR</sequence>
<feature type="region of interest" description="Disordered" evidence="1">
    <location>
        <begin position="23"/>
        <end position="62"/>
    </location>
</feature>
<dbReference type="RefSeq" id="WP_200340062.1">
    <property type="nucleotide sequence ID" value="NZ_NRRL01000013.1"/>
</dbReference>
<dbReference type="EMBL" id="NRRL01000013">
    <property type="protein sequence ID" value="MBK1667903.1"/>
    <property type="molecule type" value="Genomic_DNA"/>
</dbReference>
<evidence type="ECO:0000256" key="1">
    <source>
        <dbReference type="SAM" id="MobiDB-lite"/>
    </source>
</evidence>
<evidence type="ECO:0000313" key="3">
    <source>
        <dbReference type="Proteomes" id="UP001296873"/>
    </source>
</evidence>
<evidence type="ECO:0000313" key="2">
    <source>
        <dbReference type="EMBL" id="MBK1667903.1"/>
    </source>
</evidence>
<gene>
    <name evidence="2" type="ORF">CKO28_07625</name>
</gene>